<comment type="caution">
    <text evidence="3">The sequence shown here is derived from an EMBL/GenBank/DDBJ whole genome shotgun (WGS) entry which is preliminary data.</text>
</comment>
<feature type="compositionally biased region" description="Polar residues" evidence="2">
    <location>
        <begin position="609"/>
        <end position="629"/>
    </location>
</feature>
<protein>
    <submittedName>
        <fullName evidence="3">Uncharacterized protein</fullName>
    </submittedName>
</protein>
<proteinExistence type="predicted"/>
<feature type="compositionally biased region" description="Low complexity" evidence="2">
    <location>
        <begin position="680"/>
        <end position="712"/>
    </location>
</feature>
<feature type="coiled-coil region" evidence="1">
    <location>
        <begin position="10"/>
        <end position="55"/>
    </location>
</feature>
<evidence type="ECO:0000256" key="1">
    <source>
        <dbReference type="SAM" id="Coils"/>
    </source>
</evidence>
<feature type="compositionally biased region" description="Low complexity" evidence="2">
    <location>
        <begin position="919"/>
        <end position="945"/>
    </location>
</feature>
<dbReference type="VEuPathDB" id="FungiDB:SMAC_03282"/>
<evidence type="ECO:0000313" key="3">
    <source>
        <dbReference type="EMBL" id="KAA8635655.1"/>
    </source>
</evidence>
<feature type="compositionally biased region" description="Polar residues" evidence="2">
    <location>
        <begin position="904"/>
        <end position="914"/>
    </location>
</feature>
<dbReference type="EMBL" id="NMPR01000010">
    <property type="protein sequence ID" value="KAA8635655.1"/>
    <property type="molecule type" value="Genomic_DNA"/>
</dbReference>
<name>A0A8S9A4S7_SORMA</name>
<feature type="region of interest" description="Disordered" evidence="2">
    <location>
        <begin position="200"/>
        <end position="227"/>
    </location>
</feature>
<feature type="region of interest" description="Disordered" evidence="2">
    <location>
        <begin position="557"/>
        <end position="777"/>
    </location>
</feature>
<accession>A0A8S9A4S7</accession>
<dbReference type="OMA" id="ILRCDEH"/>
<gene>
    <name evidence="3" type="ORF">SMACR_03282</name>
</gene>
<keyword evidence="1" id="KW-0175">Coiled coil</keyword>
<feature type="compositionally biased region" description="Low complexity" evidence="2">
    <location>
        <begin position="159"/>
        <end position="177"/>
    </location>
</feature>
<feature type="compositionally biased region" description="Low complexity" evidence="2">
    <location>
        <begin position="736"/>
        <end position="768"/>
    </location>
</feature>
<feature type="compositionally biased region" description="Low complexity" evidence="2">
    <location>
        <begin position="656"/>
        <end position="670"/>
    </location>
</feature>
<reference evidence="3 4" key="1">
    <citation type="submission" date="2017-07" db="EMBL/GenBank/DDBJ databases">
        <title>Genome sequence of the Sordaria macrospora wild type strain R19027.</title>
        <authorList>
            <person name="Nowrousian M."/>
            <person name="Teichert I."/>
            <person name="Kueck U."/>
        </authorList>
    </citation>
    <scope>NUCLEOTIDE SEQUENCE [LARGE SCALE GENOMIC DNA]</scope>
    <source>
        <strain evidence="3 4">R19027</strain>
        <tissue evidence="3">Mycelium</tissue>
    </source>
</reference>
<feature type="region of interest" description="Disordered" evidence="2">
    <location>
        <begin position="131"/>
        <end position="177"/>
    </location>
</feature>
<dbReference type="Proteomes" id="UP000433876">
    <property type="component" value="Unassembled WGS sequence"/>
</dbReference>
<feature type="compositionally biased region" description="Low complexity" evidence="2">
    <location>
        <begin position="584"/>
        <end position="608"/>
    </location>
</feature>
<dbReference type="AlphaFoldDB" id="A0A8S9A4S7"/>
<evidence type="ECO:0000313" key="4">
    <source>
        <dbReference type="Proteomes" id="UP000433876"/>
    </source>
</evidence>
<evidence type="ECO:0000256" key="2">
    <source>
        <dbReference type="SAM" id="MobiDB-lite"/>
    </source>
</evidence>
<organism evidence="3 4">
    <name type="scientific">Sordaria macrospora</name>
    <dbReference type="NCBI Taxonomy" id="5147"/>
    <lineage>
        <taxon>Eukaryota</taxon>
        <taxon>Fungi</taxon>
        <taxon>Dikarya</taxon>
        <taxon>Ascomycota</taxon>
        <taxon>Pezizomycotina</taxon>
        <taxon>Sordariomycetes</taxon>
        <taxon>Sordariomycetidae</taxon>
        <taxon>Sordariales</taxon>
        <taxon>Sordariaceae</taxon>
        <taxon>Sordaria</taxon>
    </lineage>
</organism>
<feature type="compositionally biased region" description="Polar residues" evidence="2">
    <location>
        <begin position="214"/>
        <end position="227"/>
    </location>
</feature>
<sequence length="1113" mass="118809">MDVYQLHQLHLRFSQEVDDLEKELKAAKQNALQDLRRARNEIENRSQQERSMLQESLGTVPPNLGQFIDEKRDFYLRQATQLHEERLENDRKRFVEKLSAVNKKWRALPFDVEYASTTFIEQSLIASRPSLGTTAPELSNGTRATGTPLAMPSFMQNHPAPTQLAPKAQPAQAKAPVSQPLNVLPKPATAVPAASVQKAVSASSSTKRPIAETANEQQPAKRPSTQRAITFDEVYQNGNAKFKHIIVEYPSESQEYYILKCDDHGVHFGANPLAGAAKHLASKMHDHQSKNYNVAVDTLGFRVIGCNAELARMNNAAVEEAVLNGYKPVNLLQLSVGKRARFVEANPEFADSFSTPVPSLASPAVETQSPVMAPPTSRETAGPAMAPPPSRETPSPAKERRKSLHVRTPSDRSTRSAVPIPDPKPGRLYKGYWVGDKRHYPVMVLPTQEPDLSSCGLSKTLEETKLLKDVPSCYKVVKAPGGKLKLDGWAPGYEVGGPLAKFRRVPVMYFDRDMSVGWLSIKDVTEFNFDDPDWRQIPFFQNAVEYWESLNKVEPNAKDEAPASAQEPRLEPIPANLPEPARGSATPEAAAQSPPTAPTEPTTAPTASMALTASTEPTAASPRPQTVSATIPEVTQKPASPAAAMPPETAQPRSQAVSAAVSKLPAAAATPPTPTLSGTQPASAVVSKPAAAVPAATTAAPYQPQTAAAAVPKPTQTPASPKPVTPPTAASPRPQAVSAAVPKPPTAVVTPSTAAAAPTASKPVAPSTVSVPIQSGPKAIPPAVLRLAEMAKTDPQLRALIDRVSSKQGTAEENERLEGIVDRIAKELSSSGEAVKATVLSTQPKLVISDSKKATARVEASGAPASQPPSLQVPSLHGGKKGHGTGLKSPESSKPPTPRLTKATILSSAVQSPLVTAGPTPDTSTASSRTTSPAEASTSASIPTSNSPAKPATFVKAENGVATTTTPATTKTVQAGENEKFEVTIGKGSWNVETMEHMEDKLSVRLIASNQTKIASTAPGKEYEHCPYKFDIDPQDVASVVVENCATNAKTVVTIVLKKGRDGSGDKNVMLTFDRFVNPDSRTVESGRVQARRFCRWLRGVNTSIAYSNKSFK</sequence>
<feature type="compositionally biased region" description="Polar residues" evidence="2">
    <location>
        <begin position="131"/>
        <end position="145"/>
    </location>
</feature>
<feature type="region of interest" description="Disordered" evidence="2">
    <location>
        <begin position="353"/>
        <end position="423"/>
    </location>
</feature>
<feature type="region of interest" description="Disordered" evidence="2">
    <location>
        <begin position="858"/>
        <end position="951"/>
    </location>
</feature>